<evidence type="ECO:0000256" key="8">
    <source>
        <dbReference type="ARBA" id="ARBA00023065"/>
    </source>
</evidence>
<evidence type="ECO:0000313" key="14">
    <source>
        <dbReference type="Proteomes" id="UP000241085"/>
    </source>
</evidence>
<dbReference type="FunFam" id="1.20.58.340:FF:000004">
    <property type="entry name" value="Magnesium transport protein CorA"/>
    <property type="match status" value="1"/>
</dbReference>
<dbReference type="InterPro" id="IPR002523">
    <property type="entry name" value="MgTranspt_CorA/ZnTranspt_ZntB"/>
</dbReference>
<dbReference type="GO" id="GO:0015087">
    <property type="term" value="F:cobalt ion transmembrane transporter activity"/>
    <property type="evidence" value="ECO:0007669"/>
    <property type="project" value="TreeGrafter"/>
</dbReference>
<feature type="transmembrane region" description="Helical" evidence="12">
    <location>
        <begin position="329"/>
        <end position="348"/>
    </location>
</feature>
<comment type="function">
    <text evidence="11">Mediates influx of magnesium ions. Alternates between open and closed states. Activated by low cytoplasmic Mg(2+) levels. Inactive when cytoplasmic Mg(2+) levels are high.</text>
</comment>
<keyword evidence="9 12" id="KW-0472">Membrane</keyword>
<keyword evidence="7 12" id="KW-1133">Transmembrane helix</keyword>
<keyword evidence="3" id="KW-0813">Transport</keyword>
<comment type="similarity">
    <text evidence="2">Belongs to the CorA metal ion transporter (MIT) (TC 1.A.35) family.</text>
</comment>
<reference evidence="13 14" key="1">
    <citation type="submission" date="2018-03" db="EMBL/GenBank/DDBJ databases">
        <title>Bacteriophage NCPPB3778 and a type I-E CRISPR drive the evolution of the US Biological Select Agent, Rathayibacter toxicus.</title>
        <authorList>
            <person name="Davis E.W.II."/>
            <person name="Tabima J.F."/>
            <person name="Weisberg A.J."/>
            <person name="Dantas Lopes L."/>
            <person name="Wiseman M.S."/>
            <person name="Wiseman M.S."/>
            <person name="Pupko T."/>
            <person name="Belcher M.S."/>
            <person name="Sechler A.J."/>
            <person name="Tancos M.A."/>
            <person name="Schroeder B.K."/>
            <person name="Murray T.D."/>
            <person name="Luster D.G."/>
            <person name="Schneider W.L."/>
            <person name="Rogers E."/>
            <person name="Andreote F.D."/>
            <person name="Grunwald N.J."/>
            <person name="Putnam M.L."/>
            <person name="Chang J.H."/>
        </authorList>
    </citation>
    <scope>NUCLEOTIDE SEQUENCE [LARGE SCALE GENOMIC DNA]</scope>
    <source>
        <strain evidence="13 14">DSM 15933</strain>
    </source>
</reference>
<dbReference type="GO" id="GO:0005886">
    <property type="term" value="C:plasma membrane"/>
    <property type="evidence" value="ECO:0007669"/>
    <property type="project" value="UniProtKB-SubCell"/>
</dbReference>
<proteinExistence type="inferred from homology"/>
<dbReference type="PANTHER" id="PTHR46494:SF1">
    <property type="entry name" value="CORA FAMILY METAL ION TRANSPORTER (EUROFUNG)"/>
    <property type="match status" value="1"/>
</dbReference>
<evidence type="ECO:0000256" key="3">
    <source>
        <dbReference type="ARBA" id="ARBA00022448"/>
    </source>
</evidence>
<evidence type="ECO:0000256" key="7">
    <source>
        <dbReference type="ARBA" id="ARBA00022989"/>
    </source>
</evidence>
<evidence type="ECO:0000256" key="1">
    <source>
        <dbReference type="ARBA" id="ARBA00004651"/>
    </source>
</evidence>
<keyword evidence="6" id="KW-0460">Magnesium</keyword>
<evidence type="ECO:0000256" key="5">
    <source>
        <dbReference type="ARBA" id="ARBA00022692"/>
    </source>
</evidence>
<comment type="catalytic activity">
    <reaction evidence="10">
        <text>Mg(2+)(in) = Mg(2+)(out)</text>
        <dbReference type="Rhea" id="RHEA:29827"/>
        <dbReference type="ChEBI" id="CHEBI:18420"/>
    </reaction>
</comment>
<gene>
    <name evidence="13" type="ORF">C1I63_12305</name>
</gene>
<dbReference type="AlphaFoldDB" id="A0A2T4UVK8"/>
<dbReference type="GO" id="GO:0015095">
    <property type="term" value="F:magnesium ion transmembrane transporter activity"/>
    <property type="evidence" value="ECO:0007669"/>
    <property type="project" value="TreeGrafter"/>
</dbReference>
<dbReference type="Pfam" id="PF01544">
    <property type="entry name" value="CorA"/>
    <property type="match status" value="1"/>
</dbReference>
<dbReference type="Gene3D" id="3.30.460.20">
    <property type="entry name" value="CorA soluble domain-like"/>
    <property type="match status" value="1"/>
</dbReference>
<dbReference type="CDD" id="cd12830">
    <property type="entry name" value="MtCorA-like"/>
    <property type="match status" value="1"/>
</dbReference>
<feature type="transmembrane region" description="Helical" evidence="12">
    <location>
        <begin position="360"/>
        <end position="380"/>
    </location>
</feature>
<keyword evidence="4" id="KW-1003">Cell membrane</keyword>
<sequence length="386" mass="43503">MGRRRRRKESIVKLPRVPSLGLGSRTRAAAEDTAPIERLLPPQAPSRTSTVDNAIYQDGRRIVSPSSIPEALAALQKLPDAMAWIGLYRPTQSELAALEDEFSMHPLAIEDAISAHQRPKLERYGSDMFVVLRAASYADQREEVDFGELHLFVGPNFVVTVRHSEKPDLSLVRRRMEADPELLRKGPVAVLYAILDAVVDQYSPVVAGLENDIDEIEAQVFEGDPAVSRRIYELSQEVLDFQRATRPLTGMLGRLVTDFEVFREDVELRRYLRDVADHVAVVDERVEGFRTTLREILAVNATLVAQRQNEDMKRLAEAGNQQNDEVKRISAWAAIFFAPTMISSVYGMNFDVMPELHVAWGYPAALGLMVASSVVLHRLFKRWGWL</sequence>
<dbReference type="EMBL" id="PZPL01000001">
    <property type="protein sequence ID" value="PTL73550.1"/>
    <property type="molecule type" value="Genomic_DNA"/>
</dbReference>
<evidence type="ECO:0000256" key="10">
    <source>
        <dbReference type="ARBA" id="ARBA00034269"/>
    </source>
</evidence>
<evidence type="ECO:0000256" key="9">
    <source>
        <dbReference type="ARBA" id="ARBA00023136"/>
    </source>
</evidence>
<name>A0A2T4UVK8_9MICO</name>
<comment type="caution">
    <text evidence="13">The sequence shown here is derived from an EMBL/GenBank/DDBJ whole genome shotgun (WGS) entry which is preliminary data.</text>
</comment>
<dbReference type="GO" id="GO:0050897">
    <property type="term" value="F:cobalt ion binding"/>
    <property type="evidence" value="ECO:0007669"/>
    <property type="project" value="TreeGrafter"/>
</dbReference>
<dbReference type="GO" id="GO:0000287">
    <property type="term" value="F:magnesium ion binding"/>
    <property type="evidence" value="ECO:0007669"/>
    <property type="project" value="TreeGrafter"/>
</dbReference>
<dbReference type="InterPro" id="IPR045861">
    <property type="entry name" value="CorA_cytoplasmic_dom"/>
</dbReference>
<evidence type="ECO:0000256" key="11">
    <source>
        <dbReference type="ARBA" id="ARBA00045497"/>
    </source>
</evidence>
<evidence type="ECO:0000256" key="12">
    <source>
        <dbReference type="SAM" id="Phobius"/>
    </source>
</evidence>
<keyword evidence="8" id="KW-0406">Ion transport</keyword>
<keyword evidence="14" id="KW-1185">Reference proteome</keyword>
<dbReference type="Gene3D" id="1.20.58.340">
    <property type="entry name" value="Magnesium transport protein CorA, transmembrane region"/>
    <property type="match status" value="2"/>
</dbReference>
<evidence type="ECO:0000313" key="13">
    <source>
        <dbReference type="EMBL" id="PTL73550.1"/>
    </source>
</evidence>
<dbReference type="Proteomes" id="UP000241085">
    <property type="component" value="Unassembled WGS sequence"/>
</dbReference>
<evidence type="ECO:0000256" key="2">
    <source>
        <dbReference type="ARBA" id="ARBA00009765"/>
    </source>
</evidence>
<evidence type="ECO:0000256" key="4">
    <source>
        <dbReference type="ARBA" id="ARBA00022475"/>
    </source>
</evidence>
<protein>
    <submittedName>
        <fullName evidence="13">Transporter</fullName>
    </submittedName>
</protein>
<dbReference type="InterPro" id="IPR045863">
    <property type="entry name" value="CorA_TM1_TM2"/>
</dbReference>
<dbReference type="PANTHER" id="PTHR46494">
    <property type="entry name" value="CORA FAMILY METAL ION TRANSPORTER (EUROFUNG)"/>
    <property type="match status" value="1"/>
</dbReference>
<organism evidence="13 14">
    <name type="scientific">Rathayibacter caricis DSM 15933</name>
    <dbReference type="NCBI Taxonomy" id="1328867"/>
    <lineage>
        <taxon>Bacteria</taxon>
        <taxon>Bacillati</taxon>
        <taxon>Actinomycetota</taxon>
        <taxon>Actinomycetes</taxon>
        <taxon>Micrococcales</taxon>
        <taxon>Microbacteriaceae</taxon>
        <taxon>Rathayibacter</taxon>
    </lineage>
</organism>
<accession>A0A2T4UVK8</accession>
<comment type="subcellular location">
    <subcellularLocation>
        <location evidence="1">Cell membrane</location>
        <topology evidence="1">Multi-pass membrane protein</topology>
    </subcellularLocation>
</comment>
<keyword evidence="5 12" id="KW-0812">Transmembrane</keyword>
<evidence type="ECO:0000256" key="6">
    <source>
        <dbReference type="ARBA" id="ARBA00022842"/>
    </source>
</evidence>
<dbReference type="SUPFAM" id="SSF143865">
    <property type="entry name" value="CorA soluble domain-like"/>
    <property type="match status" value="1"/>
</dbReference>
<dbReference type="SUPFAM" id="SSF144083">
    <property type="entry name" value="Magnesium transport protein CorA, transmembrane region"/>
    <property type="match status" value="1"/>
</dbReference>